<accession>A0A7G6YEN2</accession>
<name>A0A7G6YEN2_9MICO</name>
<evidence type="ECO:0000313" key="2">
    <source>
        <dbReference type="EMBL" id="QNE36947.1"/>
    </source>
</evidence>
<keyword evidence="1" id="KW-0732">Signal</keyword>
<gene>
    <name evidence="2" type="ORF">F1C12_18730</name>
</gene>
<dbReference type="Gene3D" id="2.60.40.2850">
    <property type="match status" value="1"/>
</dbReference>
<evidence type="ECO:0000256" key="1">
    <source>
        <dbReference type="SAM" id="SignalP"/>
    </source>
</evidence>
<dbReference type="Proteomes" id="UP000515511">
    <property type="component" value="Chromosome"/>
</dbReference>
<sequence>MCMLGGTFRQAPDMPKDRARRTMKILMKALATVAVTGGLLAGGATAAQAVSVEGGTWNYGVTGKYTYSNYQHNSRDHKATACGSGCDYAGWKTPRVEARAQAISAIGGNTAFYDVR</sequence>
<feature type="chain" id="PRO_5039248310" evidence="1">
    <location>
        <begin position="47"/>
        <end position="116"/>
    </location>
</feature>
<dbReference type="InterPro" id="IPR006540">
    <property type="entry name" value="Lactococcin_972"/>
</dbReference>
<dbReference type="EMBL" id="CP043641">
    <property type="protein sequence ID" value="QNE36947.1"/>
    <property type="molecule type" value="Genomic_DNA"/>
</dbReference>
<dbReference type="AlphaFoldDB" id="A0A7G6YEN2"/>
<dbReference type="KEGG" id="lse:F1C12_18730"/>
<dbReference type="Pfam" id="PF09683">
    <property type="entry name" value="Lactococcin_972"/>
    <property type="match status" value="1"/>
</dbReference>
<organism evidence="2 3">
    <name type="scientific">Leifsonia shinshuensis</name>
    <dbReference type="NCBI Taxonomy" id="150026"/>
    <lineage>
        <taxon>Bacteria</taxon>
        <taxon>Bacillati</taxon>
        <taxon>Actinomycetota</taxon>
        <taxon>Actinomycetes</taxon>
        <taxon>Micrococcales</taxon>
        <taxon>Microbacteriaceae</taxon>
        <taxon>Leifsonia</taxon>
    </lineage>
</organism>
<feature type="signal peptide" evidence="1">
    <location>
        <begin position="1"/>
        <end position="46"/>
    </location>
</feature>
<dbReference type="NCBIfam" id="TIGR01653">
    <property type="entry name" value="lactococcin_972"/>
    <property type="match status" value="1"/>
</dbReference>
<protein>
    <submittedName>
        <fullName evidence="2">Lactococcin 972 family bacteriocin</fullName>
    </submittedName>
</protein>
<evidence type="ECO:0000313" key="3">
    <source>
        <dbReference type="Proteomes" id="UP000515511"/>
    </source>
</evidence>
<proteinExistence type="predicted"/>
<reference evidence="3" key="1">
    <citation type="submission" date="2019-09" db="EMBL/GenBank/DDBJ databases">
        <title>Antimicrobial potential of Antarctic Bacteria.</title>
        <authorList>
            <person name="Benaud N."/>
            <person name="Edwards R.J."/>
            <person name="Ferrari B.C."/>
        </authorList>
    </citation>
    <scope>NUCLEOTIDE SEQUENCE [LARGE SCALE GENOMIC DNA]</scope>
    <source>
        <strain evidence="3">INR9</strain>
    </source>
</reference>